<evidence type="ECO:0000313" key="5">
    <source>
        <dbReference type="EMBL" id="SCZ80660.1"/>
    </source>
</evidence>
<evidence type="ECO:0000256" key="1">
    <source>
        <dbReference type="ARBA" id="ARBA00022723"/>
    </source>
</evidence>
<dbReference type="AlphaFoldDB" id="A0A1G5S498"/>
<evidence type="ECO:0000259" key="4">
    <source>
        <dbReference type="SMART" id="SM00400"/>
    </source>
</evidence>
<dbReference type="Gene3D" id="3.90.580.10">
    <property type="entry name" value="Zinc finger, CHC2-type domain"/>
    <property type="match status" value="1"/>
</dbReference>
<dbReference type="Pfam" id="PF01807">
    <property type="entry name" value="Zn_ribbon_DnaG"/>
    <property type="match status" value="1"/>
</dbReference>
<dbReference type="SMART" id="SM00400">
    <property type="entry name" value="ZnF_CHCC"/>
    <property type="match status" value="1"/>
</dbReference>
<accession>A0A1G5S498</accession>
<keyword evidence="1" id="KW-0479">Metal-binding</keyword>
<keyword evidence="3" id="KW-0862">Zinc</keyword>
<dbReference type="PANTHER" id="PTHR30313:SF2">
    <property type="entry name" value="DNA PRIMASE"/>
    <property type="match status" value="1"/>
</dbReference>
<evidence type="ECO:0000256" key="3">
    <source>
        <dbReference type="ARBA" id="ARBA00022833"/>
    </source>
</evidence>
<dbReference type="InterPro" id="IPR002694">
    <property type="entry name" value="Znf_CHC2"/>
</dbReference>
<protein>
    <submittedName>
        <fullName evidence="5">CHC2 zinc finger</fullName>
    </submittedName>
</protein>
<proteinExistence type="predicted"/>
<dbReference type="GO" id="GO:0003677">
    <property type="term" value="F:DNA binding"/>
    <property type="evidence" value="ECO:0007669"/>
    <property type="project" value="InterPro"/>
</dbReference>
<feature type="domain" description="Zinc finger CHC2-type" evidence="4">
    <location>
        <begin position="29"/>
        <end position="79"/>
    </location>
</feature>
<dbReference type="GO" id="GO:0005737">
    <property type="term" value="C:cytoplasm"/>
    <property type="evidence" value="ECO:0007669"/>
    <property type="project" value="TreeGrafter"/>
</dbReference>
<reference evidence="5 6" key="1">
    <citation type="submission" date="2016-10" db="EMBL/GenBank/DDBJ databases">
        <authorList>
            <person name="de Groot N.N."/>
        </authorList>
    </citation>
    <scope>NUCLEOTIDE SEQUENCE [LARGE SCALE GENOMIC DNA]</scope>
    <source>
        <strain evidence="5 6">DSM 10317</strain>
    </source>
</reference>
<evidence type="ECO:0000313" key="6">
    <source>
        <dbReference type="Proteomes" id="UP000199428"/>
    </source>
</evidence>
<name>A0A1G5S498_PSEXY</name>
<keyword evidence="2" id="KW-0863">Zinc-finger</keyword>
<dbReference type="SUPFAM" id="SSF57783">
    <property type="entry name" value="Zinc beta-ribbon"/>
    <property type="match status" value="1"/>
</dbReference>
<dbReference type="PANTHER" id="PTHR30313">
    <property type="entry name" value="DNA PRIMASE"/>
    <property type="match status" value="1"/>
</dbReference>
<sequence length="210" mass="24701">MGIFDVIRENVTARQAAEYYGVHVNHNGMACCPFHNDRHPSLKLDKRFHCFGCQEDGDAVDFVAKMFGLRTIDAAIKIAEDFNLTVDFQKKESAKERNARIRLAKAKEHENKVRRAYAEEIRQFRLKLSDFFQTFHYWNLEYAPTEDEWNAGTIDERYIVAAKFIDQVGYILEVIDFGNDDDIFEIYKNREEIISKYEREITNAQQRAVR</sequence>
<dbReference type="GO" id="GO:0008270">
    <property type="term" value="F:zinc ion binding"/>
    <property type="evidence" value="ECO:0007669"/>
    <property type="project" value="UniProtKB-KW"/>
</dbReference>
<dbReference type="GO" id="GO:0006269">
    <property type="term" value="P:DNA replication, synthesis of primer"/>
    <property type="evidence" value="ECO:0007669"/>
    <property type="project" value="TreeGrafter"/>
</dbReference>
<dbReference type="EMBL" id="FMWK01000015">
    <property type="protein sequence ID" value="SCZ80660.1"/>
    <property type="molecule type" value="Genomic_DNA"/>
</dbReference>
<organism evidence="5 6">
    <name type="scientific">Pseudobutyrivibrio xylanivorans</name>
    <dbReference type="NCBI Taxonomy" id="185007"/>
    <lineage>
        <taxon>Bacteria</taxon>
        <taxon>Bacillati</taxon>
        <taxon>Bacillota</taxon>
        <taxon>Clostridia</taxon>
        <taxon>Lachnospirales</taxon>
        <taxon>Lachnospiraceae</taxon>
        <taxon>Pseudobutyrivibrio</taxon>
    </lineage>
</organism>
<dbReference type="RefSeq" id="WP_090163675.1">
    <property type="nucleotide sequence ID" value="NZ_FMWK01000015.1"/>
</dbReference>
<evidence type="ECO:0000256" key="2">
    <source>
        <dbReference type="ARBA" id="ARBA00022771"/>
    </source>
</evidence>
<dbReference type="InterPro" id="IPR036977">
    <property type="entry name" value="DNA_primase_Znf_CHC2"/>
</dbReference>
<dbReference type="GO" id="GO:0003899">
    <property type="term" value="F:DNA-directed RNA polymerase activity"/>
    <property type="evidence" value="ECO:0007669"/>
    <property type="project" value="InterPro"/>
</dbReference>
<dbReference type="Proteomes" id="UP000199428">
    <property type="component" value="Unassembled WGS sequence"/>
</dbReference>
<dbReference type="InterPro" id="IPR050219">
    <property type="entry name" value="DnaG_primase"/>
</dbReference>
<gene>
    <name evidence="5" type="ORF">SAMN02910350_02409</name>
</gene>